<comment type="similarity">
    <text evidence="1">Belongs to the class-II aminoacyl-tRNA synthetase family.</text>
</comment>
<dbReference type="EMBL" id="MHIG01000002">
    <property type="protein sequence ID" value="OGY48234.1"/>
    <property type="molecule type" value="Genomic_DNA"/>
</dbReference>
<keyword evidence="5" id="KW-0547">Nucleotide-binding</keyword>
<dbReference type="SUPFAM" id="SSF55186">
    <property type="entry name" value="ThrRS/AlaRS common domain"/>
    <property type="match status" value="1"/>
</dbReference>
<dbReference type="EC" id="6.1.1.7" evidence="2"/>
<evidence type="ECO:0000256" key="6">
    <source>
        <dbReference type="ARBA" id="ARBA00022840"/>
    </source>
</evidence>
<dbReference type="NCBIfam" id="NF002436">
    <property type="entry name" value="PRK01584.1"/>
    <property type="match status" value="1"/>
</dbReference>
<dbReference type="InterPro" id="IPR012947">
    <property type="entry name" value="tRNA_SAD"/>
</dbReference>
<dbReference type="InterPro" id="IPR050058">
    <property type="entry name" value="Ala-tRNA_ligase"/>
</dbReference>
<dbReference type="AlphaFoldDB" id="A0A1G1Y7S8"/>
<accession>A0A1G1Y7S8</accession>
<protein>
    <recommendedName>
        <fullName evidence="2">alanine--tRNA ligase</fullName>
        <ecNumber evidence="2">6.1.1.7</ecNumber>
    </recommendedName>
</protein>
<dbReference type="Gene3D" id="3.30.930.10">
    <property type="entry name" value="Bira Bifunctional Protein, Domain 2"/>
    <property type="match status" value="1"/>
</dbReference>
<evidence type="ECO:0000256" key="1">
    <source>
        <dbReference type="ARBA" id="ARBA00008226"/>
    </source>
</evidence>
<dbReference type="InterPro" id="IPR045864">
    <property type="entry name" value="aa-tRNA-synth_II/BPL/LPL"/>
</dbReference>
<dbReference type="GO" id="GO:0004813">
    <property type="term" value="F:alanine-tRNA ligase activity"/>
    <property type="evidence" value="ECO:0007669"/>
    <property type="project" value="UniProtKB-EC"/>
</dbReference>
<dbReference type="CDD" id="cd00673">
    <property type="entry name" value="AlaRS_core"/>
    <property type="match status" value="1"/>
</dbReference>
<dbReference type="InterPro" id="IPR002318">
    <property type="entry name" value="Ala-tRNA-lgiase_IIc"/>
</dbReference>
<dbReference type="SUPFAM" id="SSF55681">
    <property type="entry name" value="Class II aaRS and biotin synthetases"/>
    <property type="match status" value="1"/>
</dbReference>
<dbReference type="PROSITE" id="PS50860">
    <property type="entry name" value="AA_TRNA_LIGASE_II_ALA"/>
    <property type="match status" value="1"/>
</dbReference>
<dbReference type="InterPro" id="IPR018162">
    <property type="entry name" value="Ala-tRNA-ligase_IIc_anticod-bd"/>
</dbReference>
<dbReference type="Gene3D" id="3.30.980.10">
    <property type="entry name" value="Threonyl-trna Synthetase, Chain A, domain 2"/>
    <property type="match status" value="1"/>
</dbReference>
<feature type="domain" description="Alanyl-transfer RNA synthetases family profile" evidence="10">
    <location>
        <begin position="1"/>
        <end position="606"/>
    </location>
</feature>
<evidence type="ECO:0000313" key="11">
    <source>
        <dbReference type="EMBL" id="OGY48234.1"/>
    </source>
</evidence>
<dbReference type="Gene3D" id="3.30.54.20">
    <property type="match status" value="1"/>
</dbReference>
<evidence type="ECO:0000259" key="10">
    <source>
        <dbReference type="PROSITE" id="PS50860"/>
    </source>
</evidence>
<evidence type="ECO:0000313" key="12">
    <source>
        <dbReference type="Proteomes" id="UP000178385"/>
    </source>
</evidence>
<dbReference type="Proteomes" id="UP000178385">
    <property type="component" value="Unassembled WGS sequence"/>
</dbReference>
<evidence type="ECO:0000256" key="2">
    <source>
        <dbReference type="ARBA" id="ARBA00013168"/>
    </source>
</evidence>
<dbReference type="Pfam" id="PF07973">
    <property type="entry name" value="tRNA_SAD"/>
    <property type="match status" value="1"/>
</dbReference>
<comment type="caution">
    <text evidence="11">The sequence shown here is derived from an EMBL/GenBank/DDBJ whole genome shotgun (WGS) entry which is preliminary data.</text>
</comment>
<gene>
    <name evidence="11" type="ORF">A2840_00525</name>
</gene>
<dbReference type="GO" id="GO:0006419">
    <property type="term" value="P:alanyl-tRNA aminoacylation"/>
    <property type="evidence" value="ECO:0007669"/>
    <property type="project" value="InterPro"/>
</dbReference>
<dbReference type="GO" id="GO:0000049">
    <property type="term" value="F:tRNA binding"/>
    <property type="evidence" value="ECO:0007669"/>
    <property type="project" value="UniProtKB-KW"/>
</dbReference>
<keyword evidence="3" id="KW-0820">tRNA-binding</keyword>
<evidence type="ECO:0000256" key="9">
    <source>
        <dbReference type="ARBA" id="ARBA00023146"/>
    </source>
</evidence>
<dbReference type="PRINTS" id="PR00980">
    <property type="entry name" value="TRNASYNTHALA"/>
</dbReference>
<evidence type="ECO:0000256" key="8">
    <source>
        <dbReference type="ARBA" id="ARBA00022917"/>
    </source>
</evidence>
<dbReference type="InterPro" id="IPR018163">
    <property type="entry name" value="Thr/Ala-tRNA-synth_IIc_edit"/>
</dbReference>
<evidence type="ECO:0000256" key="3">
    <source>
        <dbReference type="ARBA" id="ARBA00022555"/>
    </source>
</evidence>
<evidence type="ECO:0000256" key="5">
    <source>
        <dbReference type="ARBA" id="ARBA00022741"/>
    </source>
</evidence>
<dbReference type="PANTHER" id="PTHR11777">
    <property type="entry name" value="ALANYL-TRNA SYNTHETASE"/>
    <property type="match status" value="1"/>
</dbReference>
<keyword evidence="8" id="KW-0648">Protein biosynthesis</keyword>
<evidence type="ECO:0000256" key="4">
    <source>
        <dbReference type="ARBA" id="ARBA00022598"/>
    </source>
</evidence>
<dbReference type="InterPro" id="IPR018164">
    <property type="entry name" value="Ala-tRNA-synth_IIc_N"/>
</dbReference>
<dbReference type="PANTHER" id="PTHR11777:SF9">
    <property type="entry name" value="ALANINE--TRNA LIGASE, CYTOPLASMIC"/>
    <property type="match status" value="1"/>
</dbReference>
<sequence>MTTNSLRKKFLQFFKKNGHTVLPSSSLIPANDPSVLFTTAGMQQFKSYFLGKKDAQKDFGSRRLATSQLCIRTSDIESVGDVSHLTFFEMLGNFSIGDYFKKEAIDLGYQFLVHRAHLQPEKIYATYFSGADGLPEDREARTLLENHVAAGRIHGFPKKDNWWGPTGDAGPCGPCAEFHYDLTGVSCEKGTLCIPNCTCGRFVEIWNLVFTEYDFHPGKKLALLPQKNIDTGLGLERLAMAVQKKTSVYETDGYESLIDAITSDKNFGSLGASEDKRRVRIVADHLKACFFIVIEGVQFSNKERGYVLRRLYRRAADQFMQPSFSFFPFMELIARQYEVLSPQLSKSLDEVRQLLEREDVSYKKILSVNVEDAVKKYLTHTTVPDTQQHGIPSKRALPASDAFQLYSTYGISPERLQRAGFTFSITDFDKEVASHQEKSRAGSESKFGGHGLSSLDATSYSDKERWQITKLHTATHLLHQALRSILGNHVRQQGSDITPERLRFDFEHPEKLTDQQKKSIEELVNAIIQQDLQVTHEEMSLDDALASGALSFFREKYPPRVTIYRVGDFSKEICGGPHVTHSKQIGKFSIASEKSSSAGVRRIKAVVDGGNDAPDP</sequence>
<dbReference type="InterPro" id="IPR018165">
    <property type="entry name" value="Ala-tRNA-synth_IIc_core"/>
</dbReference>
<proteinExistence type="inferred from homology"/>
<dbReference type="GO" id="GO:0005829">
    <property type="term" value="C:cytosol"/>
    <property type="evidence" value="ECO:0007669"/>
    <property type="project" value="TreeGrafter"/>
</dbReference>
<name>A0A1G1Y7S8_9BACT</name>
<organism evidence="11 12">
    <name type="scientific">Candidatus Buchananbacteria bacterium RIFCSPHIGHO2_01_FULL_47_11b</name>
    <dbReference type="NCBI Taxonomy" id="1797537"/>
    <lineage>
        <taxon>Bacteria</taxon>
        <taxon>Candidatus Buchananiibacteriota</taxon>
    </lineage>
</organism>
<dbReference type="SMART" id="SM00863">
    <property type="entry name" value="tRNA_SAD"/>
    <property type="match status" value="1"/>
</dbReference>
<reference evidence="11 12" key="1">
    <citation type="journal article" date="2016" name="Nat. Commun.">
        <title>Thousands of microbial genomes shed light on interconnected biogeochemical processes in an aquifer system.</title>
        <authorList>
            <person name="Anantharaman K."/>
            <person name="Brown C.T."/>
            <person name="Hug L.A."/>
            <person name="Sharon I."/>
            <person name="Castelle C.J."/>
            <person name="Probst A.J."/>
            <person name="Thomas B.C."/>
            <person name="Singh A."/>
            <person name="Wilkins M.J."/>
            <person name="Karaoz U."/>
            <person name="Brodie E.L."/>
            <person name="Williams K.H."/>
            <person name="Hubbard S.S."/>
            <person name="Banfield J.F."/>
        </authorList>
    </citation>
    <scope>NUCLEOTIDE SEQUENCE [LARGE SCALE GENOMIC DNA]</scope>
</reference>
<dbReference type="Pfam" id="PF01411">
    <property type="entry name" value="tRNA-synt_2c"/>
    <property type="match status" value="1"/>
</dbReference>
<keyword evidence="4" id="KW-0436">Ligase</keyword>
<dbReference type="SUPFAM" id="SSF101353">
    <property type="entry name" value="Putative anticodon-binding domain of alanyl-tRNA synthetase (AlaRS)"/>
    <property type="match status" value="1"/>
</dbReference>
<keyword evidence="9" id="KW-0030">Aminoacyl-tRNA synthetase</keyword>
<dbReference type="FunFam" id="3.30.980.10:FF:000004">
    <property type="entry name" value="Alanine--tRNA ligase, cytoplasmic"/>
    <property type="match status" value="1"/>
</dbReference>
<keyword evidence="6" id="KW-0067">ATP-binding</keyword>
<keyword evidence="7" id="KW-0694">RNA-binding</keyword>
<dbReference type="GO" id="GO:0002161">
    <property type="term" value="F:aminoacyl-tRNA deacylase activity"/>
    <property type="evidence" value="ECO:0007669"/>
    <property type="project" value="TreeGrafter"/>
</dbReference>
<evidence type="ECO:0000256" key="7">
    <source>
        <dbReference type="ARBA" id="ARBA00022884"/>
    </source>
</evidence>
<dbReference type="GO" id="GO:0005524">
    <property type="term" value="F:ATP binding"/>
    <property type="evidence" value="ECO:0007669"/>
    <property type="project" value="UniProtKB-KW"/>
</dbReference>